<sequence length="57" mass="6350">MEQRFRQSRKHVDPRAGHAARGPVEPPRVSSILLLMMGVVVLIVLFVEALIPLFTAV</sequence>
<keyword evidence="2" id="KW-0812">Transmembrane</keyword>
<name>A0ABY8DFD5_9HYPH</name>
<keyword evidence="2" id="KW-0472">Membrane</keyword>
<reference evidence="3 4" key="1">
    <citation type="submission" date="2023-03" db="EMBL/GenBank/DDBJ databases">
        <authorList>
            <person name="Kaur S."/>
            <person name="Espinosa-Saiz D."/>
            <person name="Velazquez E."/>
            <person name="Menendez E."/>
            <person name="diCenzo G.C."/>
        </authorList>
    </citation>
    <scope>NUCLEOTIDE SEQUENCE [LARGE SCALE GENOMIC DNA]</scope>
    <source>
        <strain evidence="3 4">LMG 24692</strain>
    </source>
</reference>
<keyword evidence="4" id="KW-1185">Reference proteome</keyword>
<gene>
    <name evidence="3" type="ORF">PZN02_000724</name>
</gene>
<feature type="compositionally biased region" description="Basic and acidic residues" evidence="1">
    <location>
        <begin position="1"/>
        <end position="16"/>
    </location>
</feature>
<proteinExistence type="predicted"/>
<feature type="transmembrane region" description="Helical" evidence="2">
    <location>
        <begin position="32"/>
        <end position="54"/>
    </location>
</feature>
<evidence type="ECO:0000313" key="3">
    <source>
        <dbReference type="EMBL" id="WEX88255.1"/>
    </source>
</evidence>
<evidence type="ECO:0000313" key="4">
    <source>
        <dbReference type="Proteomes" id="UP001229355"/>
    </source>
</evidence>
<organism evidence="3 4">
    <name type="scientific">Sinorhizobium garamanticum</name>
    <dbReference type="NCBI Taxonomy" id="680247"/>
    <lineage>
        <taxon>Bacteria</taxon>
        <taxon>Pseudomonadati</taxon>
        <taxon>Pseudomonadota</taxon>
        <taxon>Alphaproteobacteria</taxon>
        <taxon>Hyphomicrobiales</taxon>
        <taxon>Rhizobiaceae</taxon>
        <taxon>Sinorhizobium/Ensifer group</taxon>
        <taxon>Sinorhizobium</taxon>
    </lineage>
</organism>
<feature type="region of interest" description="Disordered" evidence="1">
    <location>
        <begin position="1"/>
        <end position="25"/>
    </location>
</feature>
<dbReference type="RefSeq" id="WP_280660256.1">
    <property type="nucleotide sequence ID" value="NZ_CP120373.1"/>
</dbReference>
<protein>
    <submittedName>
        <fullName evidence="3">Uncharacterized protein</fullName>
    </submittedName>
</protein>
<dbReference type="EMBL" id="CP120373">
    <property type="protein sequence ID" value="WEX88255.1"/>
    <property type="molecule type" value="Genomic_DNA"/>
</dbReference>
<evidence type="ECO:0000256" key="2">
    <source>
        <dbReference type="SAM" id="Phobius"/>
    </source>
</evidence>
<accession>A0ABY8DFD5</accession>
<keyword evidence="2" id="KW-1133">Transmembrane helix</keyword>
<evidence type="ECO:0000256" key="1">
    <source>
        <dbReference type="SAM" id="MobiDB-lite"/>
    </source>
</evidence>
<dbReference type="Proteomes" id="UP001229355">
    <property type="component" value="Chromosome 1"/>
</dbReference>